<evidence type="ECO:0000313" key="2">
    <source>
        <dbReference type="EMBL" id="MFG6273257.1"/>
    </source>
</evidence>
<feature type="region of interest" description="Disordered" evidence="1">
    <location>
        <begin position="115"/>
        <end position="136"/>
    </location>
</feature>
<keyword evidence="3" id="KW-1185">Reference proteome</keyword>
<organism evidence="2 3">
    <name type="scientific">Megasphaera hexanoica</name>
    <dbReference type="NCBI Taxonomy" id="1675036"/>
    <lineage>
        <taxon>Bacteria</taxon>
        <taxon>Bacillati</taxon>
        <taxon>Bacillota</taxon>
        <taxon>Negativicutes</taxon>
        <taxon>Veillonellales</taxon>
        <taxon>Veillonellaceae</taxon>
        <taxon>Megasphaera</taxon>
    </lineage>
</organism>
<name>A0ABW7DQZ2_9FIRM</name>
<evidence type="ECO:0000256" key="1">
    <source>
        <dbReference type="SAM" id="MobiDB-lite"/>
    </source>
</evidence>
<dbReference type="Proteomes" id="UP001605989">
    <property type="component" value="Unassembled WGS sequence"/>
</dbReference>
<gene>
    <name evidence="2" type="ORF">ACGTZG_08655</name>
</gene>
<comment type="caution">
    <text evidence="2">The sequence shown here is derived from an EMBL/GenBank/DDBJ whole genome shotgun (WGS) entry which is preliminary data.</text>
</comment>
<reference evidence="2 3" key="1">
    <citation type="submission" date="2024-10" db="EMBL/GenBank/DDBJ databases">
        <authorList>
            <person name="Sang B.-I."/>
            <person name="Prabhaharan D."/>
        </authorList>
    </citation>
    <scope>NUCLEOTIDE SEQUENCE [LARGE SCALE GENOMIC DNA]</scope>
    <source>
        <strain evidence="2 3">MH</strain>
    </source>
</reference>
<dbReference type="RefSeq" id="WP_257536543.1">
    <property type="nucleotide sequence ID" value="NZ_CP011940.1"/>
</dbReference>
<protein>
    <submittedName>
        <fullName evidence="2">Uncharacterized protein</fullName>
    </submittedName>
</protein>
<accession>A0ABW7DQZ2</accession>
<sequence>MTTPVFPLTLVTASAGGVKSGQFEHVRLAGGRKRVSNSQRWQYCSVQFSVAPQHRDIAGGRTGVLGGCRPQAADFTSAYPARHIRCAQLGHTGHDALGVDGNFGVCAGSKGLPCQSSSDGQVSRSVKAPGTSYVTG</sequence>
<dbReference type="EMBL" id="JBIEKR010000006">
    <property type="protein sequence ID" value="MFG6273257.1"/>
    <property type="molecule type" value="Genomic_DNA"/>
</dbReference>
<feature type="compositionally biased region" description="Polar residues" evidence="1">
    <location>
        <begin position="115"/>
        <end position="124"/>
    </location>
</feature>
<evidence type="ECO:0000313" key="3">
    <source>
        <dbReference type="Proteomes" id="UP001605989"/>
    </source>
</evidence>
<proteinExistence type="predicted"/>